<evidence type="ECO:0000256" key="1">
    <source>
        <dbReference type="ARBA" id="ARBA00022898"/>
    </source>
</evidence>
<evidence type="ECO:0000256" key="2">
    <source>
        <dbReference type="ARBA" id="ARBA00037999"/>
    </source>
</evidence>
<dbReference type="InterPro" id="IPR015424">
    <property type="entry name" value="PyrdxlP-dep_Trfase"/>
</dbReference>
<evidence type="ECO:0000256" key="3">
    <source>
        <dbReference type="PIRSR" id="PIRSR000390-1"/>
    </source>
</evidence>
<name>W6RHT7_9HYPH</name>
<dbReference type="InterPro" id="IPR000653">
    <property type="entry name" value="DegT/StrS_aminotransferase"/>
</dbReference>
<evidence type="ECO:0000313" key="7">
    <source>
        <dbReference type="Proteomes" id="UP000019443"/>
    </source>
</evidence>
<accession>W6RHT7</accession>
<dbReference type="GO" id="GO:0000271">
    <property type="term" value="P:polysaccharide biosynthetic process"/>
    <property type="evidence" value="ECO:0007669"/>
    <property type="project" value="TreeGrafter"/>
</dbReference>
<keyword evidence="7" id="KW-1185">Reference proteome</keyword>
<dbReference type="Pfam" id="PF01041">
    <property type="entry name" value="DegT_DnrJ_EryC1"/>
    <property type="match status" value="1"/>
</dbReference>
<keyword evidence="1 4" id="KW-0663">Pyridoxal phosphate</keyword>
<feature type="active site" description="Proton acceptor" evidence="3">
    <location>
        <position position="193"/>
    </location>
</feature>
<reference evidence="6" key="1">
    <citation type="submission" date="2013-11" db="EMBL/GenBank/DDBJ databases">
        <title>Draft genome sequence of the broad-host-range Rhizobium sp. LPU83 strain, a member of the low-genetic diversity Oregon-like Rhizobium sp. group.</title>
        <authorList>
            <person name="Wibberg D."/>
            <person name="Puehler A."/>
            <person name="Schlueter A."/>
        </authorList>
    </citation>
    <scope>NUCLEOTIDE SEQUENCE [LARGE SCALE GENOMIC DNA]</scope>
    <source>
        <strain evidence="6">LPU83</strain>
        <plasmid evidence="6">pLPU83b</plasmid>
    </source>
</reference>
<dbReference type="InterPro" id="IPR015422">
    <property type="entry name" value="PyrdxlP-dep_Trfase_small"/>
</dbReference>
<keyword evidence="6" id="KW-0614">Plasmid</keyword>
<proteinExistence type="inferred from homology"/>
<geneLocation type="plasmid" evidence="6">
    <name>pLPU83b</name>
</geneLocation>
<evidence type="ECO:0000313" key="6">
    <source>
        <dbReference type="EMBL" id="CDM60379.1"/>
    </source>
</evidence>
<dbReference type="PANTHER" id="PTHR30244">
    <property type="entry name" value="TRANSAMINASE"/>
    <property type="match status" value="1"/>
</dbReference>
<comment type="caution">
    <text evidence="6">The sequence shown here is derived from an EMBL/GenBank/DDBJ whole genome shotgun (WGS) entry which is preliminary data.</text>
</comment>
<dbReference type="CDD" id="cd00616">
    <property type="entry name" value="AHBA_syn"/>
    <property type="match status" value="1"/>
</dbReference>
<organism evidence="6 7">
    <name type="scientific">Rhizobium favelukesii</name>
    <dbReference type="NCBI Taxonomy" id="348824"/>
    <lineage>
        <taxon>Bacteria</taxon>
        <taxon>Pseudomonadati</taxon>
        <taxon>Pseudomonadota</taxon>
        <taxon>Alphaproteobacteria</taxon>
        <taxon>Hyphomicrobiales</taxon>
        <taxon>Rhizobiaceae</taxon>
        <taxon>Rhizobium/Agrobacterium group</taxon>
        <taxon>Rhizobium</taxon>
    </lineage>
</organism>
<evidence type="ECO:0000256" key="5">
    <source>
        <dbReference type="RuleBase" id="RU004508"/>
    </source>
</evidence>
<comment type="similarity">
    <text evidence="2 5">Belongs to the DegT/DnrJ/EryC1 family.</text>
</comment>
<dbReference type="GO" id="GO:0030170">
    <property type="term" value="F:pyridoxal phosphate binding"/>
    <property type="evidence" value="ECO:0007669"/>
    <property type="project" value="TreeGrafter"/>
</dbReference>
<gene>
    <name evidence="6" type="primary">degT</name>
    <name evidence="6" type="ORF">LPU83_pLPU83b_0394</name>
</gene>
<dbReference type="Gene3D" id="3.90.1150.10">
    <property type="entry name" value="Aspartate Aminotransferase, domain 1"/>
    <property type="match status" value="1"/>
</dbReference>
<feature type="modified residue" description="N6-(pyridoxal phosphate)lysine" evidence="4">
    <location>
        <position position="193"/>
    </location>
</feature>
<dbReference type="PIRSF" id="PIRSF000390">
    <property type="entry name" value="PLP_StrS"/>
    <property type="match status" value="1"/>
</dbReference>
<evidence type="ECO:0000256" key="4">
    <source>
        <dbReference type="PIRSR" id="PIRSR000390-2"/>
    </source>
</evidence>
<dbReference type="InterPro" id="IPR015421">
    <property type="entry name" value="PyrdxlP-dep_Trfase_major"/>
</dbReference>
<dbReference type="Proteomes" id="UP000019443">
    <property type="component" value="Unassembled WGS sequence"/>
</dbReference>
<dbReference type="PANTHER" id="PTHR30244:SF36">
    <property type="entry name" value="3-OXO-GLUCOSE-6-PHOSPHATE:GLUTAMATE AMINOTRANSFERASE"/>
    <property type="match status" value="1"/>
</dbReference>
<dbReference type="AlphaFoldDB" id="W6RHT7"/>
<dbReference type="Gene3D" id="3.40.640.10">
    <property type="entry name" value="Type I PLP-dependent aspartate aminotransferase-like (Major domain)"/>
    <property type="match status" value="1"/>
</dbReference>
<sequence length="379" mass="41678">MFQTGGRMLVPFYSNTQEMRSLTPDLRREFAFLVEQDTLVNGPMVKRFEKELSDYTGAKYVIATSNASDALELVLRSLGIGPGDEVIVPCYSFFSSVSCIRKVGATPVFVDIDAPTYALNLLDVEAAITRDTKAIMVVHLFCQMADMQALNAVATRHQVLIVEDSAEAIGMTQNGVHAGRFGSAGVLSFFPTKTLGALGDAGAIITDDPKLAVAMRQTGDLGRDGSGLAVRRGICSRMDDWHAIVLSHRLRTLKANIERRQEVAALYSRLLGQVPDVQLPRLTSYVKSGEEVFYVYLVQVKQRDELAKFLLAQGIVTETYYPMPLHLQPAMSDLGYRVGCFPVAETAASKALALPIHPEIQKAQIEYTVEAIARFYSSR</sequence>
<dbReference type="EMBL" id="CBYB010000038">
    <property type="protein sequence ID" value="CDM60379.1"/>
    <property type="molecule type" value="Genomic_DNA"/>
</dbReference>
<dbReference type="GO" id="GO:0008483">
    <property type="term" value="F:transaminase activity"/>
    <property type="evidence" value="ECO:0007669"/>
    <property type="project" value="TreeGrafter"/>
</dbReference>
<protein>
    <submittedName>
        <fullName evidence="6">Pleiotropic regulatory protein</fullName>
    </submittedName>
</protein>
<dbReference type="SUPFAM" id="SSF53383">
    <property type="entry name" value="PLP-dependent transferases"/>
    <property type="match status" value="1"/>
</dbReference>